<comment type="caution">
    <text evidence="8">The sequence shown here is derived from an EMBL/GenBank/DDBJ whole genome shotgun (WGS) entry which is preliminary data.</text>
</comment>
<evidence type="ECO:0000256" key="3">
    <source>
        <dbReference type="ARBA" id="ARBA00022475"/>
    </source>
</evidence>
<dbReference type="Proteomes" id="UP000074108">
    <property type="component" value="Unassembled WGS sequence"/>
</dbReference>
<feature type="transmembrane region" description="Helical" evidence="7">
    <location>
        <begin position="200"/>
        <end position="218"/>
    </location>
</feature>
<evidence type="ECO:0000256" key="5">
    <source>
        <dbReference type="ARBA" id="ARBA00022989"/>
    </source>
</evidence>
<dbReference type="PANTHER" id="PTHR33567">
    <property type="entry name" value="CHROMATE ION TRANSPORTER (EUROFUNG)"/>
    <property type="match status" value="1"/>
</dbReference>
<gene>
    <name evidence="8" type="ORF">Q75_03650</name>
</gene>
<dbReference type="InterPro" id="IPR014047">
    <property type="entry name" value="Chr_Tranpt_l_chain"/>
</dbReference>
<dbReference type="InterPro" id="IPR003370">
    <property type="entry name" value="Chromate_transpt"/>
</dbReference>
<evidence type="ECO:0000256" key="1">
    <source>
        <dbReference type="ARBA" id="ARBA00004651"/>
    </source>
</evidence>
<dbReference type="EMBL" id="LDYG01000019">
    <property type="protein sequence ID" value="KUP07865.1"/>
    <property type="molecule type" value="Genomic_DNA"/>
</dbReference>
<dbReference type="AlphaFoldDB" id="A0A147KAV7"/>
<feature type="transmembrane region" description="Helical" evidence="7">
    <location>
        <begin position="225"/>
        <end position="248"/>
    </location>
</feature>
<dbReference type="NCBIfam" id="TIGR00937">
    <property type="entry name" value="2A51"/>
    <property type="match status" value="1"/>
</dbReference>
<dbReference type="PANTHER" id="PTHR33567:SF3">
    <property type="entry name" value="CHROMATE ION TRANSPORTER (EUROFUNG)"/>
    <property type="match status" value="1"/>
</dbReference>
<evidence type="ECO:0000256" key="2">
    <source>
        <dbReference type="ARBA" id="ARBA00005262"/>
    </source>
</evidence>
<feature type="transmembrane region" description="Helical" evidence="7">
    <location>
        <begin position="12"/>
        <end position="36"/>
    </location>
</feature>
<keyword evidence="4 7" id="KW-0812">Transmembrane</keyword>
<dbReference type="PIRSF" id="PIRSF004810">
    <property type="entry name" value="ChrA"/>
    <property type="match status" value="1"/>
</dbReference>
<comment type="subcellular location">
    <subcellularLocation>
        <location evidence="1">Cell membrane</location>
        <topology evidence="1">Multi-pass membrane protein</topology>
    </subcellularLocation>
</comment>
<keyword evidence="9" id="KW-1185">Reference proteome</keyword>
<dbReference type="PATRIC" id="fig|1150625.3.peg.765"/>
<keyword evidence="3" id="KW-1003">Cell membrane</keyword>
<feature type="transmembrane region" description="Helical" evidence="7">
    <location>
        <begin position="147"/>
        <end position="180"/>
    </location>
</feature>
<evidence type="ECO:0000313" key="8">
    <source>
        <dbReference type="EMBL" id="KUP07865.1"/>
    </source>
</evidence>
<feature type="transmembrane region" description="Helical" evidence="7">
    <location>
        <begin position="116"/>
        <end position="135"/>
    </location>
</feature>
<reference evidence="8 9" key="1">
    <citation type="journal article" date="2016" name="Front. Microbiol.">
        <title>Microevolution Analysis of Bacillus coahuilensis Unveils Differences in Phosphorus Acquisition Strategies and Their Regulation.</title>
        <authorList>
            <person name="Gomez-Lunar Z."/>
            <person name="Hernandez-Gonzalez I."/>
            <person name="Rodriguez-Torres M.D."/>
            <person name="Souza V."/>
            <person name="Olmedo-Alvarez G."/>
        </authorList>
    </citation>
    <scope>NUCLEOTIDE SEQUENCE [LARGE SCALE GENOMIC DNA]</scope>
    <source>
        <strain evidence="9">p1.1.43</strain>
    </source>
</reference>
<name>A0A147KAV7_9BACI</name>
<keyword evidence="6 7" id="KW-0472">Membrane</keyword>
<sequence length="396" mass="42441">MLSKRRRKMNRYVEIFLVALRLGFTSFGGPVAHLGYFREEYINRRKWLDEKSYADLIALCQFLPGPASSQVGISIGMVRGGILGGFLAWLGFTMPSVIALIVFALVVTNVGGVDAGWIHGLKLVAVAVVTQAILGMGKKLTPDRERITIAIVGAVATLAFPTAWGQIGIILAAAIIGYILYRNEEKEEMIVLPITFSKKLGIAAWVLFFGLLFSLPLLRNVFDSVAFAIFDIFYRVGSLVFGGGHVVLPMLERELVPAGFLSEESFLAGYGAAQGVPGPLFTLSGYIGAAIGSWPLALIAVAAIFLPSFLLLIGTLPFWNSIREMSFAQGALKGVNAVVVGILLAALYDPVFTSAVQTPADFAVVVIAFGLAQFWKVPAWLIVIGTAVAGAIISII</sequence>
<evidence type="ECO:0000256" key="7">
    <source>
        <dbReference type="SAM" id="Phobius"/>
    </source>
</evidence>
<organism evidence="8 9">
    <name type="scientific">Bacillus coahuilensis p1.1.43</name>
    <dbReference type="NCBI Taxonomy" id="1150625"/>
    <lineage>
        <taxon>Bacteria</taxon>
        <taxon>Bacillati</taxon>
        <taxon>Bacillota</taxon>
        <taxon>Bacilli</taxon>
        <taxon>Bacillales</taxon>
        <taxon>Bacillaceae</taxon>
        <taxon>Bacillus</taxon>
    </lineage>
</organism>
<dbReference type="GO" id="GO:0005886">
    <property type="term" value="C:plasma membrane"/>
    <property type="evidence" value="ECO:0007669"/>
    <property type="project" value="UniProtKB-SubCell"/>
</dbReference>
<evidence type="ECO:0000313" key="9">
    <source>
        <dbReference type="Proteomes" id="UP000074108"/>
    </source>
</evidence>
<accession>A0A147KAV7</accession>
<protein>
    <submittedName>
        <fullName evidence="8">ChrA protein</fullName>
    </submittedName>
</protein>
<dbReference type="Pfam" id="PF02417">
    <property type="entry name" value="Chromate_transp"/>
    <property type="match status" value="2"/>
</dbReference>
<feature type="transmembrane region" description="Helical" evidence="7">
    <location>
        <begin position="379"/>
        <end position="395"/>
    </location>
</feature>
<proteinExistence type="inferred from homology"/>
<comment type="similarity">
    <text evidence="2">Belongs to the chromate ion transporter (CHR) (TC 2.A.51) family.</text>
</comment>
<dbReference type="GO" id="GO:0015109">
    <property type="term" value="F:chromate transmembrane transporter activity"/>
    <property type="evidence" value="ECO:0007669"/>
    <property type="project" value="InterPro"/>
</dbReference>
<feature type="transmembrane region" description="Helical" evidence="7">
    <location>
        <begin position="331"/>
        <end position="348"/>
    </location>
</feature>
<evidence type="ECO:0000256" key="6">
    <source>
        <dbReference type="ARBA" id="ARBA00023136"/>
    </source>
</evidence>
<keyword evidence="5 7" id="KW-1133">Transmembrane helix</keyword>
<feature type="transmembrane region" description="Helical" evidence="7">
    <location>
        <begin position="296"/>
        <end position="319"/>
    </location>
</feature>
<evidence type="ECO:0000256" key="4">
    <source>
        <dbReference type="ARBA" id="ARBA00022692"/>
    </source>
</evidence>
<feature type="transmembrane region" description="Helical" evidence="7">
    <location>
        <begin position="87"/>
        <end position="110"/>
    </location>
</feature>